<dbReference type="InterPro" id="IPR019665">
    <property type="entry name" value="OxRdtase/DH_put_Rossmann_dom"/>
</dbReference>
<dbReference type="Pfam" id="PF10727">
    <property type="entry name" value="Rossmann-like"/>
    <property type="match status" value="1"/>
</dbReference>
<dbReference type="Pfam" id="PF10728">
    <property type="entry name" value="DUF2520"/>
    <property type="match status" value="1"/>
</dbReference>
<protein>
    <submittedName>
        <fullName evidence="3">NADH-ubiquinone oxidoreductase</fullName>
    </submittedName>
</protein>
<name>A0A0A0BJ46_9CELL</name>
<evidence type="ECO:0000259" key="1">
    <source>
        <dbReference type="Pfam" id="PF10727"/>
    </source>
</evidence>
<reference evidence="3 4" key="1">
    <citation type="submission" date="2013-08" db="EMBL/GenBank/DDBJ databases">
        <title>Genome sequencing of Cellulomonas bogoriensis 69B4.</title>
        <authorList>
            <person name="Chen F."/>
            <person name="Li Y."/>
            <person name="Wang G."/>
        </authorList>
    </citation>
    <scope>NUCLEOTIDE SEQUENCE [LARGE SCALE GENOMIC DNA]</scope>
    <source>
        <strain evidence="3 4">69B4</strain>
    </source>
</reference>
<dbReference type="InterPro" id="IPR008927">
    <property type="entry name" value="6-PGluconate_DH-like_C_sf"/>
</dbReference>
<dbReference type="PANTHER" id="PTHR40459">
    <property type="entry name" value="CONSERVED HYPOTHETICAL ALANINE AND LEUCINE RICH PROTEIN"/>
    <property type="match status" value="1"/>
</dbReference>
<feature type="domain" description="Putative oxidoreductase/dehydrogenase Rossmann-like" evidence="1">
    <location>
        <begin position="7"/>
        <end position="126"/>
    </location>
</feature>
<comment type="caution">
    <text evidence="3">The sequence shown here is derived from an EMBL/GenBank/DDBJ whole genome shotgun (WGS) entry which is preliminary data.</text>
</comment>
<evidence type="ECO:0000259" key="2">
    <source>
        <dbReference type="Pfam" id="PF10728"/>
    </source>
</evidence>
<sequence length="313" mass="31252">MSEAGTPGRLGVGVVGAGRVGAVLGSALRAVGHAVVGASGVSEASRERIATMLPGVPHLEVQEVVERAELVLLTVPDDALGDLVRGLAEVGAWQPGQIVLHTSGAHGTQVLAPARGAGAIPLAVHPAMTFTGTSLDLARLVGCSFAVTAPAPVLPIGQALVVEVGGEPVVLSEDVRPLYHAALAHGANHLVVLVEQAAQALAAAGVPAPGRVLAPLLTAALDGAVRHADTAAASALTGPVVRGDAGTVAAHVRELTALAVQEVEAADVVDSYRCLARAAARRSVASGRLGTGDAQRVLDVLEGPDPQEGGSWT</sequence>
<dbReference type="InterPro" id="IPR036291">
    <property type="entry name" value="NAD(P)-bd_dom_sf"/>
</dbReference>
<dbReference type="Gene3D" id="3.40.50.720">
    <property type="entry name" value="NAD(P)-binding Rossmann-like Domain"/>
    <property type="match status" value="1"/>
</dbReference>
<evidence type="ECO:0000313" key="3">
    <source>
        <dbReference type="EMBL" id="KGM08533.1"/>
    </source>
</evidence>
<dbReference type="Proteomes" id="UP000054314">
    <property type="component" value="Unassembled WGS sequence"/>
</dbReference>
<proteinExistence type="predicted"/>
<dbReference type="RefSeq" id="WP_035062922.1">
    <property type="nucleotide sequence ID" value="NZ_AXCZ01000299.1"/>
</dbReference>
<dbReference type="Gene3D" id="1.10.1040.20">
    <property type="entry name" value="ProC-like, C-terminal domain"/>
    <property type="match status" value="1"/>
</dbReference>
<gene>
    <name evidence="3" type="ORF">N869_09940</name>
</gene>
<dbReference type="InterPro" id="IPR018931">
    <property type="entry name" value="DUF2520"/>
</dbReference>
<dbReference type="SUPFAM" id="SSF51735">
    <property type="entry name" value="NAD(P)-binding Rossmann-fold domains"/>
    <property type="match status" value="1"/>
</dbReference>
<dbReference type="EMBL" id="AXCZ01000299">
    <property type="protein sequence ID" value="KGM08533.1"/>
    <property type="molecule type" value="Genomic_DNA"/>
</dbReference>
<accession>A0A0A0BJ46</accession>
<keyword evidence="3" id="KW-0830">Ubiquinone</keyword>
<dbReference type="AlphaFoldDB" id="A0A0A0BJ46"/>
<feature type="domain" description="DUF2520" evidence="2">
    <location>
        <begin position="143"/>
        <end position="278"/>
    </location>
</feature>
<dbReference type="SUPFAM" id="SSF48179">
    <property type="entry name" value="6-phosphogluconate dehydrogenase C-terminal domain-like"/>
    <property type="match status" value="1"/>
</dbReference>
<dbReference type="InterPro" id="IPR037108">
    <property type="entry name" value="TM1727-like_C_sf"/>
</dbReference>
<dbReference type="PANTHER" id="PTHR40459:SF1">
    <property type="entry name" value="CONSERVED HYPOTHETICAL ALANINE AND LEUCINE RICH PROTEIN"/>
    <property type="match status" value="1"/>
</dbReference>
<evidence type="ECO:0000313" key="4">
    <source>
        <dbReference type="Proteomes" id="UP000054314"/>
    </source>
</evidence>
<keyword evidence="4" id="KW-1185">Reference proteome</keyword>
<organism evidence="3 4">
    <name type="scientific">Cellulomonas bogoriensis 69B4 = DSM 16987</name>
    <dbReference type="NCBI Taxonomy" id="1386082"/>
    <lineage>
        <taxon>Bacteria</taxon>
        <taxon>Bacillati</taxon>
        <taxon>Actinomycetota</taxon>
        <taxon>Actinomycetes</taxon>
        <taxon>Micrococcales</taxon>
        <taxon>Cellulomonadaceae</taxon>
        <taxon>Cellulomonas</taxon>
    </lineage>
</organism>